<dbReference type="PANTHER" id="PTHR12157">
    <property type="entry name" value="REGULATING SYNAPTIC MEMBRANE EXOCYTOSIS PROTEIN"/>
    <property type="match status" value="1"/>
</dbReference>
<feature type="region of interest" description="Disordered" evidence="1">
    <location>
        <begin position="1"/>
        <end position="29"/>
    </location>
</feature>
<dbReference type="InterPro" id="IPR011011">
    <property type="entry name" value="Znf_FYVE_PHD"/>
</dbReference>
<dbReference type="InterPro" id="IPR001478">
    <property type="entry name" value="PDZ"/>
</dbReference>
<dbReference type="EMBL" id="JH432203">
    <property type="status" value="NOT_ANNOTATED_CDS"/>
    <property type="molecule type" value="Genomic_DNA"/>
</dbReference>
<protein>
    <recommendedName>
        <fullName evidence="2">PDZ domain-containing protein</fullName>
    </recommendedName>
</protein>
<dbReference type="PROSITE" id="PS50106">
    <property type="entry name" value="PDZ"/>
    <property type="match status" value="1"/>
</dbReference>
<reference evidence="3" key="2">
    <citation type="submission" date="2015-02" db="UniProtKB">
        <authorList>
            <consortium name="EnsemblMetazoa"/>
        </authorList>
    </citation>
    <scope>IDENTIFICATION</scope>
</reference>
<feature type="compositionally biased region" description="Low complexity" evidence="1">
    <location>
        <begin position="475"/>
        <end position="485"/>
    </location>
</feature>
<feature type="domain" description="PDZ" evidence="2">
    <location>
        <begin position="723"/>
        <end position="813"/>
    </location>
</feature>
<feature type="compositionally biased region" description="Basic and acidic residues" evidence="1">
    <location>
        <begin position="389"/>
        <end position="406"/>
    </location>
</feature>
<feature type="compositionally biased region" description="Basic and acidic residues" evidence="1">
    <location>
        <begin position="434"/>
        <end position="453"/>
    </location>
</feature>
<name>T1JGG1_STRMM</name>
<evidence type="ECO:0000313" key="4">
    <source>
        <dbReference type="Proteomes" id="UP000014500"/>
    </source>
</evidence>
<proteinExistence type="predicted"/>
<accession>T1JGG1</accession>
<dbReference type="GO" id="GO:0042391">
    <property type="term" value="P:regulation of membrane potential"/>
    <property type="evidence" value="ECO:0007669"/>
    <property type="project" value="TreeGrafter"/>
</dbReference>
<dbReference type="AlphaFoldDB" id="T1JGG1"/>
<evidence type="ECO:0000313" key="3">
    <source>
        <dbReference type="EnsemblMetazoa" id="SMAR012934-PA"/>
    </source>
</evidence>
<feature type="region of interest" description="Disordered" evidence="1">
    <location>
        <begin position="389"/>
        <end position="580"/>
    </location>
</feature>
<evidence type="ECO:0000259" key="2">
    <source>
        <dbReference type="PROSITE" id="PS50106"/>
    </source>
</evidence>
<sequence>MRATYHLPASISRSWNPTGGREEDRGQMSTWTLEGTSFATGEQQEQQEQQKSTMAKFRESFIGRAGDKPLKKDPTAGLTQEERMTIRRVEQRFARESDSANKSNRGKPCRICLKRLRHKDVFIICCECQRYVCDDCGCYPSKDYPGGVACSICYRKKLPHQNRVPIKSPSPPFSPTEQLGTPVLDIPMQQLSLVHSLPQKRSWEPRFSRPIELDQVPVVQEPRTYKFPQVRTPSQEEEEVEPEVHKEQRRPSFVRSDSRAGIGSRTSTQDEDMTQDFLIVPEPEFFTTRRLSDTGPSRIPIPEQPRRLSDTGPDRGRLIPQADQERRLSEFLATWTGKIPMDRRLSDAGAAIWRERTQAHLAGRRMSEAGWNKKPLELNKKQIEHLEKRSLEANRRDGKRQLDVGRNKWSLDSGLCPPTEQKDRRLSEGLAAPSRDRERRASDVGPSRSDDRLPTMSHALSDSLQDPELHSPPNGSSASESSGAEDYYQDSGRRKSKKVKKKTKIQRQRSSNYGLDPRPIRQTWKDATNPQESGRRVSRQVLKERDGWRRSSGSSELSDNGPEMTGPPPIPPRRDSQPQIPHFYSRQRSIHKQMPTILIHKSDTRGPGDSSLSPEYVAGRITTARRMSRGDPRNVYSDCEPMHEEIDTEIMELRKPRRSWPEVDNEIQLKQGNSTILDALRSKAPAGIYDTPRTTGDSYGDYEPIQIVVHDVDNVENRAQIRTLILHRGVEDVHRTCGLGMRIVGGKTSSNGHLFTYVAETMPGGPAEIIGIEAGDSILAWDGHSLVDRTFEEVNDIIDQSGDVIELMVEHSTRWNTSHVTKVAREFRATTHSTSRAGVFEWA</sequence>
<feature type="compositionally biased region" description="Basic residues" evidence="1">
    <location>
        <begin position="494"/>
        <end position="507"/>
    </location>
</feature>
<dbReference type="EnsemblMetazoa" id="SMAR012934-RA">
    <property type="protein sequence ID" value="SMAR012934-PA"/>
    <property type="gene ID" value="SMAR012934"/>
</dbReference>
<dbReference type="GO" id="GO:0042734">
    <property type="term" value="C:presynaptic membrane"/>
    <property type="evidence" value="ECO:0007669"/>
    <property type="project" value="TreeGrafter"/>
</dbReference>
<dbReference type="PANTHER" id="PTHR12157:SF24">
    <property type="entry name" value="FIFE, ISOFORM D"/>
    <property type="match status" value="1"/>
</dbReference>
<dbReference type="GO" id="GO:0048791">
    <property type="term" value="P:calcium ion-regulated exocytosis of neurotransmitter"/>
    <property type="evidence" value="ECO:0007669"/>
    <property type="project" value="TreeGrafter"/>
</dbReference>
<dbReference type="GO" id="GO:0044325">
    <property type="term" value="F:transmembrane transporter binding"/>
    <property type="evidence" value="ECO:0007669"/>
    <property type="project" value="TreeGrafter"/>
</dbReference>
<dbReference type="Gene3D" id="2.30.42.10">
    <property type="match status" value="1"/>
</dbReference>
<dbReference type="STRING" id="126957.T1JGG1"/>
<dbReference type="GO" id="GO:0048788">
    <property type="term" value="C:cytoskeleton of presynaptic active zone"/>
    <property type="evidence" value="ECO:0007669"/>
    <property type="project" value="TreeGrafter"/>
</dbReference>
<dbReference type="OMA" id="EPICEDC"/>
<reference evidence="4" key="1">
    <citation type="submission" date="2011-05" db="EMBL/GenBank/DDBJ databases">
        <authorList>
            <person name="Richards S.R."/>
            <person name="Qu J."/>
            <person name="Jiang H."/>
            <person name="Jhangiani S.N."/>
            <person name="Agravi P."/>
            <person name="Goodspeed R."/>
            <person name="Gross S."/>
            <person name="Mandapat C."/>
            <person name="Jackson L."/>
            <person name="Mathew T."/>
            <person name="Pu L."/>
            <person name="Thornton R."/>
            <person name="Saada N."/>
            <person name="Wilczek-Boney K.B."/>
            <person name="Lee S."/>
            <person name="Kovar C."/>
            <person name="Wu Y."/>
            <person name="Scherer S.E."/>
            <person name="Worley K.C."/>
            <person name="Muzny D.M."/>
            <person name="Gibbs R."/>
        </authorList>
    </citation>
    <scope>NUCLEOTIDE SEQUENCE</scope>
    <source>
        <strain evidence="4">Brora</strain>
    </source>
</reference>
<dbReference type="SMART" id="SM00228">
    <property type="entry name" value="PDZ"/>
    <property type="match status" value="1"/>
</dbReference>
<dbReference type="GO" id="GO:0031267">
    <property type="term" value="F:small GTPase binding"/>
    <property type="evidence" value="ECO:0007669"/>
    <property type="project" value="InterPro"/>
</dbReference>
<organism evidence="3 4">
    <name type="scientific">Strigamia maritima</name>
    <name type="common">European centipede</name>
    <name type="synonym">Geophilus maritimus</name>
    <dbReference type="NCBI Taxonomy" id="126957"/>
    <lineage>
        <taxon>Eukaryota</taxon>
        <taxon>Metazoa</taxon>
        <taxon>Ecdysozoa</taxon>
        <taxon>Arthropoda</taxon>
        <taxon>Myriapoda</taxon>
        <taxon>Chilopoda</taxon>
        <taxon>Pleurostigmophora</taxon>
        <taxon>Geophilomorpha</taxon>
        <taxon>Linotaeniidae</taxon>
        <taxon>Strigamia</taxon>
    </lineage>
</organism>
<dbReference type="SUPFAM" id="SSF57903">
    <property type="entry name" value="FYVE/PHD zinc finger"/>
    <property type="match status" value="1"/>
</dbReference>
<dbReference type="eggNOG" id="KOG3528">
    <property type="taxonomic scope" value="Eukaryota"/>
</dbReference>
<dbReference type="SUPFAM" id="SSF50156">
    <property type="entry name" value="PDZ domain-like"/>
    <property type="match status" value="1"/>
</dbReference>
<dbReference type="InterPro" id="IPR036034">
    <property type="entry name" value="PDZ_sf"/>
</dbReference>
<feature type="region of interest" description="Disordered" evidence="1">
    <location>
        <begin position="289"/>
        <end position="318"/>
    </location>
</feature>
<dbReference type="Proteomes" id="UP000014500">
    <property type="component" value="Unassembled WGS sequence"/>
</dbReference>
<dbReference type="Pfam" id="PF00595">
    <property type="entry name" value="PDZ"/>
    <property type="match status" value="1"/>
</dbReference>
<dbReference type="Gene3D" id="3.30.40.10">
    <property type="entry name" value="Zinc/RING finger domain, C3HC4 (zinc finger)"/>
    <property type="match status" value="1"/>
</dbReference>
<evidence type="ECO:0000256" key="1">
    <source>
        <dbReference type="SAM" id="MobiDB-lite"/>
    </source>
</evidence>
<dbReference type="InterPro" id="IPR039032">
    <property type="entry name" value="Rim-like"/>
</dbReference>
<feature type="compositionally biased region" description="Basic and acidic residues" evidence="1">
    <location>
        <begin position="304"/>
        <end position="318"/>
    </location>
</feature>
<dbReference type="GO" id="GO:0048167">
    <property type="term" value="P:regulation of synaptic plasticity"/>
    <property type="evidence" value="ECO:0007669"/>
    <property type="project" value="TreeGrafter"/>
</dbReference>
<dbReference type="GO" id="GO:0050806">
    <property type="term" value="P:positive regulation of synaptic transmission"/>
    <property type="evidence" value="ECO:0007669"/>
    <property type="project" value="TreeGrafter"/>
</dbReference>
<dbReference type="HOGENOM" id="CLU_337808_0_0_1"/>
<keyword evidence="4" id="KW-1185">Reference proteome</keyword>
<feature type="region of interest" description="Disordered" evidence="1">
    <location>
        <begin position="228"/>
        <end position="273"/>
    </location>
</feature>
<dbReference type="InterPro" id="IPR013083">
    <property type="entry name" value="Znf_RING/FYVE/PHD"/>
</dbReference>